<name>A0A8J4AIK7_9ACTN</name>
<proteinExistence type="inferred from homology"/>
<feature type="binding site" description="in other chain" evidence="9">
    <location>
        <begin position="292"/>
        <end position="295"/>
    </location>
    <ligand>
        <name>substrate</name>
        <note>ligand shared between dimeric partners</note>
    </ligand>
</feature>
<feature type="binding site" evidence="9">
    <location>
        <position position="123"/>
    </location>
    <ligand>
        <name>Mg(2+)</name>
        <dbReference type="ChEBI" id="CHEBI:18420"/>
        <note>catalytic</note>
    </ligand>
</feature>
<keyword evidence="8 9" id="KW-0324">Glycolysis</keyword>
<dbReference type="GO" id="GO:0046872">
    <property type="term" value="F:metal ion binding"/>
    <property type="evidence" value="ECO:0007669"/>
    <property type="project" value="UniProtKB-KW"/>
</dbReference>
<keyword evidence="5 9" id="KW-0479">Metal-binding</keyword>
<keyword evidence="3 9" id="KW-0963">Cytoplasm</keyword>
<dbReference type="PIRSF" id="PIRSF000532">
    <property type="entry name" value="ATP_PFK_prok"/>
    <property type="match status" value="1"/>
</dbReference>
<evidence type="ECO:0000256" key="6">
    <source>
        <dbReference type="ARBA" id="ARBA00022777"/>
    </source>
</evidence>
<dbReference type="GO" id="GO:0030388">
    <property type="term" value="P:fructose 1,6-bisphosphate metabolic process"/>
    <property type="evidence" value="ECO:0007669"/>
    <property type="project" value="TreeGrafter"/>
</dbReference>
<evidence type="ECO:0000259" key="10">
    <source>
        <dbReference type="Pfam" id="PF00365"/>
    </source>
</evidence>
<dbReference type="PRINTS" id="PR00476">
    <property type="entry name" value="PHFRCTKINASE"/>
</dbReference>
<evidence type="ECO:0000256" key="5">
    <source>
        <dbReference type="ARBA" id="ARBA00022723"/>
    </source>
</evidence>
<dbReference type="GO" id="GO:0070095">
    <property type="term" value="F:fructose-6-phosphate binding"/>
    <property type="evidence" value="ECO:0007669"/>
    <property type="project" value="TreeGrafter"/>
</dbReference>
<dbReference type="NCBIfam" id="TIGR02483">
    <property type="entry name" value="PFK_mixed"/>
    <property type="match status" value="1"/>
</dbReference>
<dbReference type="PANTHER" id="PTHR13697">
    <property type="entry name" value="PHOSPHOFRUCTOKINASE"/>
    <property type="match status" value="1"/>
</dbReference>
<keyword evidence="4 9" id="KW-0808">Transferase</keyword>
<dbReference type="GO" id="GO:0061621">
    <property type="term" value="P:canonical glycolysis"/>
    <property type="evidence" value="ECO:0007669"/>
    <property type="project" value="TreeGrafter"/>
</dbReference>
<dbReference type="GO" id="GO:0048029">
    <property type="term" value="F:monosaccharide binding"/>
    <property type="evidence" value="ECO:0007669"/>
    <property type="project" value="TreeGrafter"/>
</dbReference>
<dbReference type="InterPro" id="IPR012003">
    <property type="entry name" value="ATP_PFK_prok-type"/>
</dbReference>
<dbReference type="HAMAP" id="MF_01976">
    <property type="entry name" value="Phosphofructokinase_III"/>
    <property type="match status" value="1"/>
</dbReference>
<keyword evidence="7 9" id="KW-0460">Magnesium</keyword>
<comment type="catalytic activity">
    <reaction evidence="9">
        <text>beta-D-fructose 6-phosphate + ATP = beta-D-fructose 1,6-bisphosphate + ADP + H(+)</text>
        <dbReference type="Rhea" id="RHEA:16109"/>
        <dbReference type="ChEBI" id="CHEBI:15378"/>
        <dbReference type="ChEBI" id="CHEBI:30616"/>
        <dbReference type="ChEBI" id="CHEBI:32966"/>
        <dbReference type="ChEBI" id="CHEBI:57634"/>
        <dbReference type="ChEBI" id="CHEBI:456216"/>
        <dbReference type="EC" id="2.7.1.11"/>
    </reaction>
</comment>
<comment type="function">
    <text evidence="9">Catalyzes the phosphorylation of D-fructose 6-phosphate to fructose 1,6-bisphosphate by ATP, the first committing step of glycolysis.</text>
</comment>
<organism evidence="11 12">
    <name type="scientific">Actinocatenispora comari</name>
    <dbReference type="NCBI Taxonomy" id="2807577"/>
    <lineage>
        <taxon>Bacteria</taxon>
        <taxon>Bacillati</taxon>
        <taxon>Actinomycetota</taxon>
        <taxon>Actinomycetes</taxon>
        <taxon>Micromonosporales</taxon>
        <taxon>Micromonosporaceae</taxon>
        <taxon>Actinocatenispora</taxon>
    </lineage>
</organism>
<gene>
    <name evidence="11" type="primary">pfkA3</name>
    <name evidence="9" type="synonym">pfkA</name>
    <name evidence="11" type="ORF">NUM_71900</name>
</gene>
<feature type="domain" description="Phosphofructokinase" evidence="10">
    <location>
        <begin position="22"/>
        <end position="318"/>
    </location>
</feature>
<evidence type="ECO:0000256" key="3">
    <source>
        <dbReference type="ARBA" id="ARBA00022490"/>
    </source>
</evidence>
<feature type="binding site" evidence="9">
    <location>
        <begin position="122"/>
        <end position="125"/>
    </location>
    <ligand>
        <name>ATP</name>
        <dbReference type="ChEBI" id="CHEBI:30616"/>
    </ligand>
</feature>
<evidence type="ECO:0000256" key="7">
    <source>
        <dbReference type="ARBA" id="ARBA00022842"/>
    </source>
</evidence>
<reference evidence="12" key="1">
    <citation type="journal article" date="2021" name="Int. J. Syst. Evol. Microbiol.">
        <title>Actinocatenispora comari sp. nov., an endophytic actinomycete isolated from aerial parts of Comarum salesowianum.</title>
        <authorList>
            <person name="Oyunbileg N."/>
            <person name="Iizaka Y."/>
            <person name="Hamada M."/>
            <person name="Davaapurev B.O."/>
            <person name="Fukumoto A."/>
            <person name="Tsetseg B."/>
            <person name="Kato F."/>
            <person name="Tamura T."/>
            <person name="Batkhuu J."/>
            <person name="Anzai Y."/>
        </authorList>
    </citation>
    <scope>NUCLEOTIDE SEQUENCE [LARGE SCALE GENOMIC DNA]</scope>
    <source>
        <strain evidence="12">NUM-2625</strain>
    </source>
</reference>
<dbReference type="GO" id="GO:0042802">
    <property type="term" value="F:identical protein binding"/>
    <property type="evidence" value="ECO:0007669"/>
    <property type="project" value="TreeGrafter"/>
</dbReference>
<keyword evidence="12" id="KW-1185">Reference proteome</keyword>
<feature type="active site" description="Proton acceptor" evidence="9">
    <location>
        <position position="147"/>
    </location>
</feature>
<dbReference type="NCBIfam" id="NF002872">
    <property type="entry name" value="PRK03202.1"/>
    <property type="match status" value="1"/>
</dbReference>
<evidence type="ECO:0000313" key="11">
    <source>
        <dbReference type="EMBL" id="GIL31936.1"/>
    </source>
</evidence>
<dbReference type="GO" id="GO:0006002">
    <property type="term" value="P:fructose 6-phosphate metabolic process"/>
    <property type="evidence" value="ECO:0007669"/>
    <property type="project" value="InterPro"/>
</dbReference>
<dbReference type="EC" id="2.7.1.11" evidence="9"/>
<dbReference type="InterPro" id="IPR012829">
    <property type="entry name" value="Phosphofructokinase_III"/>
</dbReference>
<evidence type="ECO:0000256" key="9">
    <source>
        <dbReference type="HAMAP-Rule" id="MF_01976"/>
    </source>
</evidence>
<dbReference type="InterPro" id="IPR035966">
    <property type="entry name" value="PKF_sf"/>
</dbReference>
<feature type="binding site" evidence="9">
    <location>
        <position position="182"/>
    </location>
    <ligand>
        <name>substrate</name>
        <note>ligand shared between dimeric partners</note>
    </ligand>
</feature>
<evidence type="ECO:0000256" key="2">
    <source>
        <dbReference type="ARBA" id="ARBA00004679"/>
    </source>
</evidence>
<keyword evidence="6 9" id="KW-0418">Kinase</keyword>
<dbReference type="Pfam" id="PF00365">
    <property type="entry name" value="PFK"/>
    <property type="match status" value="1"/>
</dbReference>
<feature type="binding site" description="in other chain" evidence="9">
    <location>
        <position position="242"/>
    </location>
    <ligand>
        <name>substrate</name>
        <note>ligand shared between dimeric partners</note>
    </ligand>
</feature>
<dbReference type="Gene3D" id="3.40.50.450">
    <property type="match status" value="1"/>
</dbReference>
<dbReference type="InterPro" id="IPR000023">
    <property type="entry name" value="Phosphofructokinase_dom"/>
</dbReference>
<dbReference type="GO" id="GO:0003872">
    <property type="term" value="F:6-phosphofructokinase activity"/>
    <property type="evidence" value="ECO:0007669"/>
    <property type="project" value="UniProtKB-UniRule"/>
</dbReference>
<dbReference type="EMBL" id="BOPO01000151">
    <property type="protein sequence ID" value="GIL31936.1"/>
    <property type="molecule type" value="Genomic_DNA"/>
</dbReference>
<dbReference type="GO" id="GO:0016208">
    <property type="term" value="F:AMP binding"/>
    <property type="evidence" value="ECO:0007669"/>
    <property type="project" value="TreeGrafter"/>
</dbReference>
<dbReference type="GO" id="GO:0005524">
    <property type="term" value="F:ATP binding"/>
    <property type="evidence" value="ECO:0007669"/>
    <property type="project" value="UniProtKB-KW"/>
</dbReference>
<feature type="binding site" evidence="9">
    <location>
        <position position="30"/>
    </location>
    <ligand>
        <name>ATP</name>
        <dbReference type="ChEBI" id="CHEBI:30616"/>
    </ligand>
</feature>
<dbReference type="AlphaFoldDB" id="A0A8J4AIK7"/>
<evidence type="ECO:0000256" key="8">
    <source>
        <dbReference type="ARBA" id="ARBA00023152"/>
    </source>
</evidence>
<feature type="binding site" evidence="9">
    <location>
        <begin position="92"/>
        <end position="93"/>
    </location>
    <ligand>
        <name>ATP</name>
        <dbReference type="ChEBI" id="CHEBI:30616"/>
    </ligand>
</feature>
<dbReference type="GO" id="GO:0047334">
    <property type="term" value="F:diphosphate-fructose-6-phosphate 1-phosphotransferase activity"/>
    <property type="evidence" value="ECO:0007669"/>
    <property type="project" value="InterPro"/>
</dbReference>
<keyword evidence="9" id="KW-0067">ATP-binding</keyword>
<evidence type="ECO:0000313" key="12">
    <source>
        <dbReference type="Proteomes" id="UP000614996"/>
    </source>
</evidence>
<dbReference type="PANTHER" id="PTHR13697:SF52">
    <property type="entry name" value="ATP-DEPENDENT 6-PHOSPHOFRUCTOKINASE 3"/>
    <property type="match status" value="1"/>
</dbReference>
<comment type="cofactor">
    <cofactor evidence="1 9">
        <name>Mg(2+)</name>
        <dbReference type="ChEBI" id="CHEBI:18420"/>
    </cofactor>
</comment>
<evidence type="ECO:0000256" key="1">
    <source>
        <dbReference type="ARBA" id="ARBA00001946"/>
    </source>
</evidence>
<comment type="caution">
    <text evidence="9">Lacks conserved residue(s) required for the propagation of feature annotation.</text>
</comment>
<feature type="binding site" description="in other chain" evidence="9">
    <location>
        <begin position="145"/>
        <end position="147"/>
    </location>
    <ligand>
        <name>substrate</name>
        <note>ligand shared between dimeric partners</note>
    </ligand>
</feature>
<comment type="subcellular location">
    <subcellularLocation>
        <location evidence="9">Cytoplasm</location>
    </subcellularLocation>
</comment>
<protein>
    <recommendedName>
        <fullName evidence="9">ATP-dependent 6-phosphofructokinase</fullName>
        <shortName evidence="9">ATP-PFK</shortName>
        <shortName evidence="9">Phosphofructokinase</shortName>
        <ecNumber evidence="9">2.7.1.11</ecNumber>
    </recommendedName>
    <alternativeName>
        <fullName evidence="9">Phosphohexokinase</fullName>
    </alternativeName>
</protein>
<accession>A0A8J4AIK7</accession>
<comment type="similarity">
    <text evidence="9">Belongs to the phosphofructokinase type A (PFKA) family. Mixed-substrate PFK group III subfamily.</text>
</comment>
<dbReference type="GO" id="GO:0005945">
    <property type="term" value="C:6-phosphofructokinase complex"/>
    <property type="evidence" value="ECO:0007669"/>
    <property type="project" value="TreeGrafter"/>
</dbReference>
<feature type="site" description="Important for substrate specificity; cannot use PPi as phosphoryl donor" evidence="9">
    <location>
        <position position="124"/>
    </location>
</feature>
<comment type="subunit">
    <text evidence="9">Homodimer or homotetramer.</text>
</comment>
<dbReference type="UniPathway" id="UPA00109">
    <property type="reaction ID" value="UER00182"/>
</dbReference>
<comment type="pathway">
    <text evidence="2 9">Carbohydrate degradation; glycolysis; D-glyceraldehyde 3-phosphate and glycerone phosphate from D-glucose: step 3/4.</text>
</comment>
<feature type="binding site" description="in other chain" evidence="9">
    <location>
        <begin position="189"/>
        <end position="191"/>
    </location>
    <ligand>
        <name>substrate</name>
        <note>ligand shared between dimeric partners</note>
    </ligand>
</feature>
<evidence type="ECO:0000256" key="4">
    <source>
        <dbReference type="ARBA" id="ARBA00022679"/>
    </source>
</evidence>
<comment type="caution">
    <text evidence="11">The sequence shown here is derived from an EMBL/GenBank/DDBJ whole genome shotgun (WGS) entry which is preliminary data.</text>
</comment>
<dbReference type="SUPFAM" id="SSF53784">
    <property type="entry name" value="Phosphofructokinase"/>
    <property type="match status" value="1"/>
</dbReference>
<sequence>MPSWHLSVTAGSRDGRRDDQVRIGILTGGGDCPGLNAVIRAVVLRAVRDHGWQVTGFRDGWRGVLEDHRVELDPARVRGILARGGTILGSSRVNPDTLRASIDTIRSVLASNGIDALIPVGGEGTLQAAHWLSSHDIPVVGVPKTIDNDIDCTDVTFGFDTAVEIATDAIDRLHTTAESHQRVMVVEVMGRHTGWIALHSALAAGAHQVLTPETPFDIEQVCAGLRRRFDDGDNFAVVVAAEGATPAPGTMPFDEGYIDQFGHRRFAGIARQLQAEIGRRLDREVTTTVLGHLQRGGTPTAYDRVLASRLGGRAVEAIRNGKYGTMSALRGTQIELVPLVDAVARLKTVPGETCAELSALL</sequence>
<dbReference type="InterPro" id="IPR022953">
    <property type="entry name" value="ATP_PFK"/>
</dbReference>
<keyword evidence="9" id="KW-0547">Nucleotide-binding</keyword>
<dbReference type="Gene3D" id="3.40.50.460">
    <property type="entry name" value="Phosphofructokinase domain"/>
    <property type="match status" value="1"/>
</dbReference>
<dbReference type="Proteomes" id="UP000614996">
    <property type="component" value="Unassembled WGS sequence"/>
</dbReference>